<feature type="compositionally biased region" description="Polar residues" evidence="1">
    <location>
        <begin position="1191"/>
        <end position="1207"/>
    </location>
</feature>
<feature type="compositionally biased region" description="Basic and acidic residues" evidence="1">
    <location>
        <begin position="1470"/>
        <end position="1479"/>
    </location>
</feature>
<organism evidence="2 3">
    <name type="scientific">Silurus meridionalis</name>
    <name type="common">Southern catfish</name>
    <name type="synonym">Silurus soldatovi meridionalis</name>
    <dbReference type="NCBI Taxonomy" id="175797"/>
    <lineage>
        <taxon>Eukaryota</taxon>
        <taxon>Metazoa</taxon>
        <taxon>Chordata</taxon>
        <taxon>Craniata</taxon>
        <taxon>Vertebrata</taxon>
        <taxon>Euteleostomi</taxon>
        <taxon>Actinopterygii</taxon>
        <taxon>Neopterygii</taxon>
        <taxon>Teleostei</taxon>
        <taxon>Ostariophysi</taxon>
        <taxon>Siluriformes</taxon>
        <taxon>Siluridae</taxon>
        <taxon>Silurus</taxon>
    </lineage>
</organism>
<dbReference type="PANTHER" id="PTHR14931:SF2">
    <property type="entry name" value="LIGAND DEPENDENT NUCLEAR RECEPTOR COREPRESSOR"/>
    <property type="match status" value="1"/>
</dbReference>
<feature type="region of interest" description="Disordered" evidence="1">
    <location>
        <begin position="311"/>
        <end position="340"/>
    </location>
</feature>
<dbReference type="Pfam" id="PF15090">
    <property type="entry name" value="DUF4553"/>
    <property type="match status" value="1"/>
</dbReference>
<evidence type="ECO:0000256" key="1">
    <source>
        <dbReference type="SAM" id="MobiDB-lite"/>
    </source>
</evidence>
<feature type="region of interest" description="Disordered" evidence="1">
    <location>
        <begin position="1686"/>
        <end position="1716"/>
    </location>
</feature>
<feature type="compositionally biased region" description="Basic residues" evidence="1">
    <location>
        <begin position="1"/>
        <end position="10"/>
    </location>
</feature>
<gene>
    <name evidence="2" type="ORF">HF521_015184</name>
</gene>
<feature type="compositionally biased region" description="Polar residues" evidence="1">
    <location>
        <begin position="918"/>
        <end position="938"/>
    </location>
</feature>
<dbReference type="EMBL" id="JABFDY010000028">
    <property type="protein sequence ID" value="KAF7686791.1"/>
    <property type="molecule type" value="Genomic_DNA"/>
</dbReference>
<reference evidence="2" key="1">
    <citation type="submission" date="2020-08" db="EMBL/GenBank/DDBJ databases">
        <title>Chromosome-level assembly of Southern catfish (Silurus meridionalis) provides insights into visual adaptation to the nocturnal and benthic lifestyles.</title>
        <authorList>
            <person name="Zhang Y."/>
            <person name="Wang D."/>
            <person name="Peng Z."/>
        </authorList>
    </citation>
    <scope>NUCLEOTIDE SEQUENCE</scope>
    <source>
        <strain evidence="2">SWU-2019-XX</strain>
        <tissue evidence="2">Muscle</tissue>
    </source>
</reference>
<keyword evidence="3" id="KW-1185">Reference proteome</keyword>
<feature type="region of interest" description="Disordered" evidence="1">
    <location>
        <begin position="504"/>
        <end position="528"/>
    </location>
</feature>
<feature type="region of interest" description="Disordered" evidence="1">
    <location>
        <begin position="1191"/>
        <end position="1213"/>
    </location>
</feature>
<protein>
    <recommendedName>
        <fullName evidence="4">Ligand-dependent corepressor</fullName>
    </recommendedName>
</protein>
<evidence type="ECO:0000313" key="2">
    <source>
        <dbReference type="EMBL" id="KAF7686791.1"/>
    </source>
</evidence>
<feature type="region of interest" description="Disordered" evidence="1">
    <location>
        <begin position="1466"/>
        <end position="1519"/>
    </location>
</feature>
<feature type="compositionally biased region" description="Polar residues" evidence="1">
    <location>
        <begin position="1133"/>
        <end position="1164"/>
    </location>
</feature>
<feature type="region of interest" description="Disordered" evidence="1">
    <location>
        <begin position="442"/>
        <end position="475"/>
    </location>
</feature>
<comment type="caution">
    <text evidence="2">The sequence shown here is derived from an EMBL/GenBank/DDBJ whole genome shotgun (WGS) entry which is preliminary data.</text>
</comment>
<feature type="compositionally biased region" description="Polar residues" evidence="1">
    <location>
        <begin position="357"/>
        <end position="370"/>
    </location>
</feature>
<evidence type="ECO:0008006" key="4">
    <source>
        <dbReference type="Google" id="ProtNLM"/>
    </source>
</evidence>
<feature type="compositionally biased region" description="Polar residues" evidence="1">
    <location>
        <begin position="1481"/>
        <end position="1499"/>
    </location>
</feature>
<accession>A0A8T0A8H6</accession>
<dbReference type="OrthoDB" id="10028342at2759"/>
<feature type="region of interest" description="Disordered" evidence="1">
    <location>
        <begin position="763"/>
        <end position="797"/>
    </location>
</feature>
<feature type="region of interest" description="Disordered" evidence="1">
    <location>
        <begin position="1549"/>
        <end position="1572"/>
    </location>
</feature>
<feature type="region of interest" description="Disordered" evidence="1">
    <location>
        <begin position="1621"/>
        <end position="1656"/>
    </location>
</feature>
<feature type="compositionally biased region" description="Basic and acidic residues" evidence="1">
    <location>
        <begin position="1032"/>
        <end position="1046"/>
    </location>
</feature>
<proteinExistence type="predicted"/>
<feature type="region of interest" description="Disordered" evidence="1">
    <location>
        <begin position="1"/>
        <end position="24"/>
    </location>
</feature>
<feature type="compositionally biased region" description="Polar residues" evidence="1">
    <location>
        <begin position="1083"/>
        <end position="1092"/>
    </location>
</feature>
<name>A0A8T0A8H6_SILME</name>
<feature type="region of interest" description="Disordered" evidence="1">
    <location>
        <begin position="357"/>
        <end position="376"/>
    </location>
</feature>
<feature type="region of interest" description="Disordered" evidence="1">
    <location>
        <begin position="1012"/>
        <end position="1170"/>
    </location>
</feature>
<feature type="compositionally biased region" description="Polar residues" evidence="1">
    <location>
        <begin position="1047"/>
        <end position="1061"/>
    </location>
</feature>
<feature type="compositionally biased region" description="Polar residues" evidence="1">
    <location>
        <begin position="894"/>
        <end position="909"/>
    </location>
</feature>
<feature type="compositionally biased region" description="Basic residues" evidence="1">
    <location>
        <begin position="508"/>
        <end position="520"/>
    </location>
</feature>
<feature type="compositionally biased region" description="Basic and acidic residues" evidence="1">
    <location>
        <begin position="1064"/>
        <end position="1080"/>
    </location>
</feature>
<feature type="region of interest" description="Disordered" evidence="1">
    <location>
        <begin position="894"/>
        <end position="949"/>
    </location>
</feature>
<dbReference type="Proteomes" id="UP000606274">
    <property type="component" value="Unassembled WGS sequence"/>
</dbReference>
<evidence type="ECO:0000313" key="3">
    <source>
        <dbReference type="Proteomes" id="UP000606274"/>
    </source>
</evidence>
<feature type="compositionally biased region" description="Basic and acidic residues" evidence="1">
    <location>
        <begin position="1630"/>
        <end position="1655"/>
    </location>
</feature>
<dbReference type="InterPro" id="IPR028104">
    <property type="entry name" value="DUF4553"/>
</dbReference>
<feature type="compositionally biased region" description="Polar residues" evidence="1">
    <location>
        <begin position="454"/>
        <end position="475"/>
    </location>
</feature>
<sequence length="1716" mass="187547">MASSCKRRFCHGSGNSSEKRGVRHDSWPSKLVDCVGFEKILALLETRNVKNLIQLKDYKPARESNWSFDENCHFCCLRREKVKEHVIALTNKFVESGGKPLLGKDQSNISRLEWQVEEFLNAVLHRKEYTPRIPDPHIPVVACDTMRQMINHLVVHYTSKSNSQDSPQHNGVDQNLLKTRSMTSPLATSTPTAAASTQNPVHSKLLMEDQDAPLDLSVKKVKPEVSDQDVVLDLSLKKSHNADSMCLRSPHVNLTTPVVRRTASDSALAKGRDLPPSAALEQFMAKLCLHHQRQIVDAFGFLQNEVKAVTSSGEVQESSSANTENPISSESTVEGSENQNQDVDETLLIARVADGGQTVSNNEFSPSEQPLGTDGPLIASIKNGSSADIGRTDIEVNDCDDENVECTDIQPKCPSLMIVKNDPGSFEAKKLSGVGLIIQQPNTDSLEQDPRASGMQSHTNSTDNDTGAMSSCSTSNGPADPKCLSVCSSDAPAKPCSIQRTTNAISRTAKKSSKSSRSRSRLGPIGNIVNDPDSKYDIVYVGKPITECKLQSQNHMLPRKNARKSTRGHLSVGDCWEIKTVRTLSRKSAQNASGNYPVPMPEFTTPKQGSITPKQDLAKPDGLPAMTVPFTGDCMETLKNKNLSDQSVVTEIPGDVVEISSEDLIVEPSQTGQTQNSKDSTSSLLDDEVYVPLVQRDCLSIHDLSDSSEEPPITIANKTIKRIEFTTEETITVPASSVVLDGLEAEVKGENVATETLLNSVSSCKENDAPPTVDSRAGSDLKSHNAANGDLTKSPEQTNVLGTQVMTCTGNSTMLEMTCGTEANIKAVDSMNPDKDEGEVKMSDLVVEETTPKEELEGCKEGVSESVVIKKGVAKHTTPSDRCLRSGVSKGISEQTTISGQTKPTNLESDNCEKKVPKSNQSFMSVSTGEDVSCQGGQNKADVTDSEKAQQSTVITQIDSIGNKVCTRQKQKLLMVKEMECDKEQIEERSNPNDELKAQDCVVNDVPKIEVNPPPLESCPSPEINSPGKSIKVSERMPLRSRDSQSEHSVSNDACSPTRNIPHTPERMPLRSRCVDHPVDGDSCTSPTTGTEKSGRMPLRNRNSGLAEQTVGKDSCIPNASSLDCAPRMPLRSRNSSAVSRPVSEGSSDVNKDTSGPTTEQPSVEDSGVASKKLANTGHMPLRSGSLIAEQTSNFSSSGSDPGTVSESPGRMSLRRNNTFSAEKQDCLATPPKIKKLSQRQKMCRTSVLSLVTKGAQINNHAISNTGEPCDQMNVSSMSNSFTSFNLPTSSPLIPTPCRFLEALNGEANQHLISDLNNKFDKMQKGWVQMDKEGPPAPKPKNKADRLKEIWKSKRRIRKPRSLEQHKLSPVQMLFMKSFDLQNICRWFLQSTETKSLVIVKKVNTRLPSETHLRFQTSTSVPGSSDGVFPSLQAERLKKHLKKFAIASPVKSNPKNKRLIAKALAHGMSKGKEKQELRTATRISSKPQSSGLKQAQSLESHSKVAASAKNLTSARNPASARILRKYSNMREKKQVHQNTLKNLKRSLEDVGNSQSMTKVSKEKLSKRRGQKSAIVKKQLVRNTKTPTKAKIPKGGARGLSKINEKDRLSRKRVLPRVLKSTRVTTPKTVSKKEMVKPEKSPQAKTDKKSPLHKGCESLLSSSQIMDMKPLLSEDQVLTRSQRKMEATLAQTGSPKNSTKRGMETLVTLAKRTRTSK</sequence>
<dbReference type="PANTHER" id="PTHR14931">
    <property type="entry name" value="GENE 340-RELATED"/>
    <property type="match status" value="1"/>
</dbReference>